<comment type="similarity">
    <text evidence="1">Belongs to the eukaryotic ribosomal protein eL20 family.</text>
</comment>
<organism evidence="5 6">
    <name type="scientific">Musa balbisiana</name>
    <name type="common">Banana</name>
    <dbReference type="NCBI Taxonomy" id="52838"/>
    <lineage>
        <taxon>Eukaryota</taxon>
        <taxon>Viridiplantae</taxon>
        <taxon>Streptophyta</taxon>
        <taxon>Embryophyta</taxon>
        <taxon>Tracheophyta</taxon>
        <taxon>Spermatophyta</taxon>
        <taxon>Magnoliopsida</taxon>
        <taxon>Liliopsida</taxon>
        <taxon>Zingiberales</taxon>
        <taxon>Musaceae</taxon>
        <taxon>Musa</taxon>
    </lineage>
</organism>
<dbReference type="Proteomes" id="UP000317650">
    <property type="component" value="Chromosome 1"/>
</dbReference>
<evidence type="ECO:0000256" key="1">
    <source>
        <dbReference type="ARBA" id="ARBA00009362"/>
    </source>
</evidence>
<dbReference type="GO" id="GO:1990904">
    <property type="term" value="C:ribonucleoprotein complex"/>
    <property type="evidence" value="ECO:0007669"/>
    <property type="project" value="UniProtKB-KW"/>
</dbReference>
<evidence type="ECO:0000256" key="2">
    <source>
        <dbReference type="ARBA" id="ARBA00022980"/>
    </source>
</evidence>
<proteinExistence type="inferred from homology"/>
<evidence type="ECO:0000313" key="6">
    <source>
        <dbReference type="Proteomes" id="UP000317650"/>
    </source>
</evidence>
<keyword evidence="6" id="KW-1185">Reference proteome</keyword>
<dbReference type="PANTHER" id="PTHR10052">
    <property type="entry name" value="60S RIBOSOMAL PROTEIN L18A"/>
    <property type="match status" value="1"/>
</dbReference>
<dbReference type="EMBL" id="PYDT01000004">
    <property type="protein sequence ID" value="THU63806.1"/>
    <property type="molecule type" value="Genomic_DNA"/>
</dbReference>
<keyword evidence="3" id="KW-0687">Ribonucleoprotein</keyword>
<dbReference type="InterPro" id="IPR028877">
    <property type="entry name" value="Ribosomal_eL20"/>
</dbReference>
<dbReference type="STRING" id="52838.A0A4V4H7G5"/>
<protein>
    <recommendedName>
        <fullName evidence="4">Large ribosomal subunit protein eL20 domain-containing protein</fullName>
    </recommendedName>
</protein>
<keyword evidence="2" id="KW-0689">Ribosomal protein</keyword>
<dbReference type="InterPro" id="IPR021138">
    <property type="entry name" value="Ribosomal_eL20_eukaryotes"/>
</dbReference>
<accession>A0A4V4H7G5</accession>
<dbReference type="GO" id="GO:0005840">
    <property type="term" value="C:ribosome"/>
    <property type="evidence" value="ECO:0007669"/>
    <property type="project" value="UniProtKB-KW"/>
</dbReference>
<gene>
    <name evidence="5" type="ORF">C4D60_Mb01t19730</name>
</gene>
<reference evidence="5 6" key="1">
    <citation type="journal article" date="2019" name="Nat. Plants">
        <title>Genome sequencing of Musa balbisiana reveals subgenome evolution and function divergence in polyploid bananas.</title>
        <authorList>
            <person name="Yao X."/>
        </authorList>
    </citation>
    <scope>NUCLEOTIDE SEQUENCE [LARGE SCALE GENOMIC DNA]</scope>
    <source>
        <strain evidence="6">cv. DH-PKW</strain>
        <tissue evidence="5">Leaves</tissue>
    </source>
</reference>
<evidence type="ECO:0000313" key="5">
    <source>
        <dbReference type="EMBL" id="THU63806.1"/>
    </source>
</evidence>
<dbReference type="InterPro" id="IPR023573">
    <property type="entry name" value="Ribosomal_eL20_dom"/>
</dbReference>
<dbReference type="AlphaFoldDB" id="A0A4V4H7G5"/>
<dbReference type="GO" id="GO:0006412">
    <property type="term" value="P:translation"/>
    <property type="evidence" value="ECO:0007669"/>
    <property type="project" value="InterPro"/>
</dbReference>
<dbReference type="HAMAP" id="MF_00273">
    <property type="entry name" value="Ribosomal_eL20"/>
    <property type="match status" value="1"/>
</dbReference>
<feature type="domain" description="Large ribosomal subunit protein eL20" evidence="4">
    <location>
        <begin position="46"/>
        <end position="147"/>
    </location>
</feature>
<dbReference type="FunFam" id="3.10.20.10:FF:000002">
    <property type="entry name" value="60S ribosomal protein L18a"/>
    <property type="match status" value="1"/>
</dbReference>
<sequence length="149" mass="17467">METTTVSAARVYDYINVACDVQESTRKVVRGAALFVSGSMGNFRFHQYQVVGRALPTVTEEHPKIYRMKLWATNEVRAKSKFWYFLRKLKKVKKSNGQVLAINEIFERKPTKIKNYGVWLRYQSRTGYHNMYKEYRDTTLNGAVEQIVQ</sequence>
<evidence type="ECO:0000259" key="4">
    <source>
        <dbReference type="Pfam" id="PF01775"/>
    </source>
</evidence>
<dbReference type="Gene3D" id="3.10.20.10">
    <property type="match status" value="2"/>
</dbReference>
<evidence type="ECO:0000256" key="3">
    <source>
        <dbReference type="ARBA" id="ARBA00023274"/>
    </source>
</evidence>
<dbReference type="SUPFAM" id="SSF160374">
    <property type="entry name" value="RplX-like"/>
    <property type="match status" value="1"/>
</dbReference>
<name>A0A4V4H7G5_MUSBA</name>
<comment type="caution">
    <text evidence="5">The sequence shown here is derived from an EMBL/GenBank/DDBJ whole genome shotgun (WGS) entry which is preliminary data.</text>
</comment>
<dbReference type="GO" id="GO:0003735">
    <property type="term" value="F:structural constituent of ribosome"/>
    <property type="evidence" value="ECO:0007669"/>
    <property type="project" value="InterPro"/>
</dbReference>
<dbReference type="Pfam" id="PF01775">
    <property type="entry name" value="Ribosomal_L18A"/>
    <property type="match status" value="1"/>
</dbReference>